<accession>A0A7Y8KYJ2</accession>
<evidence type="ECO:0000256" key="1">
    <source>
        <dbReference type="SAM" id="SignalP"/>
    </source>
</evidence>
<evidence type="ECO:0008006" key="4">
    <source>
        <dbReference type="Google" id="ProtNLM"/>
    </source>
</evidence>
<dbReference type="RefSeq" id="WP_177136569.1">
    <property type="nucleotide sequence ID" value="NZ_VYGV01000015.1"/>
</dbReference>
<dbReference type="Proteomes" id="UP000545507">
    <property type="component" value="Unassembled WGS sequence"/>
</dbReference>
<dbReference type="AlphaFoldDB" id="A0A7Y8KYJ2"/>
<keyword evidence="3" id="KW-1185">Reference proteome</keyword>
<reference evidence="2 3" key="1">
    <citation type="submission" date="2019-09" db="EMBL/GenBank/DDBJ databases">
        <title>Hydrogenophaga aromatica sp. nov., isolated from a para-xylene-degrading enrichment culture.</title>
        <authorList>
            <person name="Tancsics A."/>
            <person name="Banerjee S."/>
        </authorList>
    </citation>
    <scope>NUCLEOTIDE SEQUENCE [LARGE SCALE GENOMIC DNA]</scope>
    <source>
        <strain evidence="2 3">D2P1</strain>
    </source>
</reference>
<name>A0A7Y8KYJ2_9BURK</name>
<evidence type="ECO:0000313" key="3">
    <source>
        <dbReference type="Proteomes" id="UP000545507"/>
    </source>
</evidence>
<evidence type="ECO:0000313" key="2">
    <source>
        <dbReference type="EMBL" id="NWF46662.1"/>
    </source>
</evidence>
<keyword evidence="1" id="KW-0732">Signal</keyword>
<organism evidence="2 3">
    <name type="scientific">Hydrogenophaga aromaticivorans</name>
    <dbReference type="NCBI Taxonomy" id="2610898"/>
    <lineage>
        <taxon>Bacteria</taxon>
        <taxon>Pseudomonadati</taxon>
        <taxon>Pseudomonadota</taxon>
        <taxon>Betaproteobacteria</taxon>
        <taxon>Burkholderiales</taxon>
        <taxon>Comamonadaceae</taxon>
        <taxon>Hydrogenophaga</taxon>
    </lineage>
</organism>
<gene>
    <name evidence="2" type="ORF">F3K02_15595</name>
</gene>
<feature type="chain" id="PRO_5030698548" description="C-type lysozyme inhibitor domain-containing protein" evidence="1">
    <location>
        <begin position="21"/>
        <end position="124"/>
    </location>
</feature>
<feature type="signal peptide" evidence="1">
    <location>
        <begin position="1"/>
        <end position="20"/>
    </location>
</feature>
<sequence>MNPVRMAAVLALVFSAAAHSQTPPATSQVVLVCEAAYLPARSVWTRTVAIAYDQKRVRSVLIDGVPVYTFAVRGTVILTALDNERIQIDTAAQTWTSDFRGLASANGRCERGRPMPAAGAVSPG</sequence>
<proteinExistence type="predicted"/>
<protein>
    <recommendedName>
        <fullName evidence="4">C-type lysozyme inhibitor domain-containing protein</fullName>
    </recommendedName>
</protein>
<comment type="caution">
    <text evidence="2">The sequence shown here is derived from an EMBL/GenBank/DDBJ whole genome shotgun (WGS) entry which is preliminary data.</text>
</comment>
<dbReference type="EMBL" id="VYGV01000015">
    <property type="protein sequence ID" value="NWF46662.1"/>
    <property type="molecule type" value="Genomic_DNA"/>
</dbReference>